<evidence type="ECO:0000259" key="2">
    <source>
        <dbReference type="PROSITE" id="PS50943"/>
    </source>
</evidence>
<dbReference type="PANTHER" id="PTHR46558">
    <property type="entry name" value="TRACRIPTIONAL REGULATORY PROTEIN-RELATED-RELATED"/>
    <property type="match status" value="1"/>
</dbReference>
<feature type="domain" description="HTH cro/C1-type" evidence="2">
    <location>
        <begin position="5"/>
        <end position="59"/>
    </location>
</feature>
<dbReference type="OrthoDB" id="323463at2"/>
<keyword evidence="4" id="KW-1185">Reference proteome</keyword>
<dbReference type="Pfam" id="PF13847">
    <property type="entry name" value="Methyltransf_31"/>
    <property type="match status" value="1"/>
</dbReference>
<dbReference type="InterPro" id="IPR001387">
    <property type="entry name" value="Cro/C1-type_HTH"/>
</dbReference>
<dbReference type="InterPro" id="IPR010982">
    <property type="entry name" value="Lambda_DNA-bd_dom_sf"/>
</dbReference>
<protein>
    <submittedName>
        <fullName evidence="3">Helix-turn-helix protein</fullName>
    </submittedName>
</protein>
<dbReference type="GO" id="GO:0003677">
    <property type="term" value="F:DNA binding"/>
    <property type="evidence" value="ECO:0007669"/>
    <property type="project" value="UniProtKB-KW"/>
</dbReference>
<dbReference type="InterPro" id="IPR025714">
    <property type="entry name" value="Methyltranfer_dom"/>
</dbReference>
<evidence type="ECO:0000256" key="1">
    <source>
        <dbReference type="ARBA" id="ARBA00023125"/>
    </source>
</evidence>
<evidence type="ECO:0000313" key="4">
    <source>
        <dbReference type="Proteomes" id="UP000237749"/>
    </source>
</evidence>
<dbReference type="Gene3D" id="3.40.50.150">
    <property type="entry name" value="Vaccinia Virus protein VP39"/>
    <property type="match status" value="1"/>
</dbReference>
<dbReference type="RefSeq" id="WP_104437927.1">
    <property type="nucleotide sequence ID" value="NZ_PTJA01000008.1"/>
</dbReference>
<evidence type="ECO:0000313" key="3">
    <source>
        <dbReference type="EMBL" id="PPK80043.1"/>
    </source>
</evidence>
<organism evidence="3 4">
    <name type="scientific">Lacrimispora xylanisolvens</name>
    <dbReference type="NCBI Taxonomy" id="384636"/>
    <lineage>
        <taxon>Bacteria</taxon>
        <taxon>Bacillati</taxon>
        <taxon>Bacillota</taxon>
        <taxon>Clostridia</taxon>
        <taxon>Lachnospirales</taxon>
        <taxon>Lachnospiraceae</taxon>
        <taxon>Lacrimispora</taxon>
    </lineage>
</organism>
<dbReference type="SUPFAM" id="SSF53335">
    <property type="entry name" value="S-adenosyl-L-methionine-dependent methyltransferases"/>
    <property type="match status" value="1"/>
</dbReference>
<sequence>MKLMIAELRKNKGVSQQELATVMGVAHQTVSKWETNVTFPDITLLPQLANYFDVSVDELLGLKPLPSRTYIPCEVGTKNYWSERLKYLKNTRNFLWNKDYLQFLIEKVWKINAPIDILDCGCGYGFLGTMLMPLMPKGSTYTGIDHSENLINEGRGILNTDEYAVQFVCEDVLTYESGIKYDFVISQAVLRHIDNSTLFLNKMISFTKVGGLVVCAEINRELENVGLYIHGMDYDFLCQYPGFRDMWNTQLKRQGRDYSVALKIPEMMRDSGLRDIDIRMSDKVNFISPEHADYAEEVAAFIDAHELCEYKTGEQQALVVERLMNHGMDRKDAEYYCYKQNKITEFICRNQKSLTFTQFYGLHFSYGIK</sequence>
<dbReference type="CDD" id="cd00093">
    <property type="entry name" value="HTH_XRE"/>
    <property type="match status" value="1"/>
</dbReference>
<dbReference type="Proteomes" id="UP000237749">
    <property type="component" value="Unassembled WGS sequence"/>
</dbReference>
<proteinExistence type="predicted"/>
<dbReference type="AlphaFoldDB" id="A0A2S6HQZ8"/>
<accession>A0A2S6HQZ8</accession>
<dbReference type="SMART" id="SM00530">
    <property type="entry name" value="HTH_XRE"/>
    <property type="match status" value="1"/>
</dbReference>
<dbReference type="SUPFAM" id="SSF47413">
    <property type="entry name" value="lambda repressor-like DNA-binding domains"/>
    <property type="match status" value="1"/>
</dbReference>
<dbReference type="InterPro" id="IPR029063">
    <property type="entry name" value="SAM-dependent_MTases_sf"/>
</dbReference>
<dbReference type="CDD" id="cd02440">
    <property type="entry name" value="AdoMet_MTases"/>
    <property type="match status" value="1"/>
</dbReference>
<gene>
    <name evidence="3" type="ORF">BXY41_108268</name>
</gene>
<reference evidence="3 4" key="1">
    <citation type="submission" date="2018-02" db="EMBL/GenBank/DDBJ databases">
        <title>Genomic Encyclopedia of Archaeal and Bacterial Type Strains, Phase II (KMG-II): from individual species to whole genera.</title>
        <authorList>
            <person name="Goeker M."/>
        </authorList>
    </citation>
    <scope>NUCLEOTIDE SEQUENCE [LARGE SCALE GENOMIC DNA]</scope>
    <source>
        <strain evidence="3 4">DSM 3808</strain>
    </source>
</reference>
<dbReference type="Gene3D" id="1.10.260.40">
    <property type="entry name" value="lambda repressor-like DNA-binding domains"/>
    <property type="match status" value="1"/>
</dbReference>
<keyword evidence="1" id="KW-0238">DNA-binding</keyword>
<dbReference type="EMBL" id="PTJA01000008">
    <property type="protein sequence ID" value="PPK80043.1"/>
    <property type="molecule type" value="Genomic_DNA"/>
</dbReference>
<name>A0A2S6HQZ8_9FIRM</name>
<dbReference type="Gene3D" id="1.10.150.350">
    <property type="match status" value="1"/>
</dbReference>
<dbReference type="Pfam" id="PF01381">
    <property type="entry name" value="HTH_3"/>
    <property type="match status" value="1"/>
</dbReference>
<dbReference type="PROSITE" id="PS50943">
    <property type="entry name" value="HTH_CROC1"/>
    <property type="match status" value="1"/>
</dbReference>
<comment type="caution">
    <text evidence="3">The sequence shown here is derived from an EMBL/GenBank/DDBJ whole genome shotgun (WGS) entry which is preliminary data.</text>
</comment>
<dbReference type="PANTHER" id="PTHR46558:SF11">
    <property type="entry name" value="HTH-TYPE TRANSCRIPTIONAL REGULATOR XRE"/>
    <property type="match status" value="1"/>
</dbReference>